<dbReference type="CDD" id="cd10035">
    <property type="entry name" value="UDG_like"/>
    <property type="match status" value="1"/>
</dbReference>
<dbReference type="RefSeq" id="WP_121807268.1">
    <property type="nucleotide sequence ID" value="NZ_RDBE01000010.1"/>
</dbReference>
<feature type="domain" description="Uracil-DNA glycosylase-like" evidence="1">
    <location>
        <begin position="51"/>
        <end position="196"/>
    </location>
</feature>
<dbReference type="Pfam" id="PF03167">
    <property type="entry name" value="UDG"/>
    <property type="match status" value="1"/>
</dbReference>
<evidence type="ECO:0000259" key="1">
    <source>
        <dbReference type="Pfam" id="PF03167"/>
    </source>
</evidence>
<dbReference type="InterPro" id="IPR005122">
    <property type="entry name" value="Uracil-DNA_glycosylase-like"/>
</dbReference>
<reference evidence="2 3" key="1">
    <citation type="submission" date="2018-10" db="EMBL/GenBank/DDBJ databases">
        <title>Marmoricola sp. 4Q3S-7 whole genome shotgun sequence.</title>
        <authorList>
            <person name="Li F."/>
        </authorList>
    </citation>
    <scope>NUCLEOTIDE SEQUENCE [LARGE SCALE GENOMIC DNA]</scope>
    <source>
        <strain evidence="2 3">4Q3S-7</strain>
    </source>
</reference>
<gene>
    <name evidence="2" type="ORF">D9V37_16630</name>
</gene>
<dbReference type="EMBL" id="RDBE01000010">
    <property type="protein sequence ID" value="RLV47761.1"/>
    <property type="molecule type" value="Genomic_DNA"/>
</dbReference>
<evidence type="ECO:0000313" key="2">
    <source>
        <dbReference type="EMBL" id="RLV47761.1"/>
    </source>
</evidence>
<dbReference type="SUPFAM" id="SSF52141">
    <property type="entry name" value="Uracil-DNA glycosylase-like"/>
    <property type="match status" value="1"/>
</dbReference>
<dbReference type="InterPro" id="IPR036895">
    <property type="entry name" value="Uracil-DNA_glycosylase-like_sf"/>
</dbReference>
<keyword evidence="3" id="KW-1185">Reference proteome</keyword>
<dbReference type="AlphaFoldDB" id="A0A3L8NY51"/>
<comment type="caution">
    <text evidence="2">The sequence shown here is derived from an EMBL/GenBank/DDBJ whole genome shotgun (WGS) entry which is preliminary data.</text>
</comment>
<sequence>MNRPDDPFVAKRGRVDAPHVRDLNDLARRLRRAASGPRFVPWFDPDSAGTQSRTLVLMESPGPRTVRAGDLGFSSEDNGDPTAQALRAARSAAGLGRGDYLRWNVVPWALGDDAGRTRAPRRRDLDEARPALVELISLLPNLRTVVAVGSSALTGVMQCLTLEDDLPPRVPVVLGVPHPSPRNATQHQEARERLRNALSTAARLAAPHDRR</sequence>
<accession>A0A3L8NY51</accession>
<dbReference type="Proteomes" id="UP000281708">
    <property type="component" value="Unassembled WGS sequence"/>
</dbReference>
<proteinExistence type="predicted"/>
<name>A0A3L8NY51_9ACTN</name>
<evidence type="ECO:0000313" key="3">
    <source>
        <dbReference type="Proteomes" id="UP000281708"/>
    </source>
</evidence>
<dbReference type="Gene3D" id="3.40.470.10">
    <property type="entry name" value="Uracil-DNA glycosylase-like domain"/>
    <property type="match status" value="1"/>
</dbReference>
<organism evidence="2 3">
    <name type="scientific">Nocardioides mangrovicus</name>
    <dbReference type="NCBI Taxonomy" id="2478913"/>
    <lineage>
        <taxon>Bacteria</taxon>
        <taxon>Bacillati</taxon>
        <taxon>Actinomycetota</taxon>
        <taxon>Actinomycetes</taxon>
        <taxon>Propionibacteriales</taxon>
        <taxon>Nocardioidaceae</taxon>
        <taxon>Nocardioides</taxon>
    </lineage>
</organism>
<protein>
    <submittedName>
        <fullName evidence="2">Uracil-DNA glycosylase</fullName>
    </submittedName>
</protein>